<dbReference type="OrthoDB" id="408631at2759"/>
<keyword evidence="6" id="KW-1185">Reference proteome</keyword>
<feature type="domain" description="Alpha/beta hydrolase fold-3" evidence="4">
    <location>
        <begin position="285"/>
        <end position="343"/>
    </location>
</feature>
<protein>
    <submittedName>
        <fullName evidence="7">Abhydrolase_3 domain-containing protein</fullName>
    </submittedName>
</protein>
<dbReference type="PANTHER" id="PTHR48081:SF8">
    <property type="entry name" value="ALPHA_BETA HYDROLASE FOLD-3 DOMAIN-CONTAINING PROTEIN-RELATED"/>
    <property type="match status" value="1"/>
</dbReference>
<dbReference type="Proteomes" id="UP000274131">
    <property type="component" value="Unassembled WGS sequence"/>
</dbReference>
<dbReference type="InterPro" id="IPR017157">
    <property type="entry name" value="Arylacetamide_deacetylase"/>
</dbReference>
<dbReference type="SUPFAM" id="SSF53474">
    <property type="entry name" value="alpha/beta-Hydrolases"/>
    <property type="match status" value="1"/>
</dbReference>
<dbReference type="GO" id="GO:0016020">
    <property type="term" value="C:membrane"/>
    <property type="evidence" value="ECO:0007669"/>
    <property type="project" value="InterPro"/>
</dbReference>
<evidence type="ECO:0000256" key="3">
    <source>
        <dbReference type="PIRSR" id="PIRSR037251-1"/>
    </source>
</evidence>
<feature type="active site" evidence="3">
    <location>
        <position position="149"/>
    </location>
</feature>
<sequence>MWMRTTLENIMLAVGPWSMEDPDVTIKEFKIDHIPTRIYIPHNRSSDGAIIYIHGGGFVLGTMDMYESVIREIVRRTKTVEVLLRIAKFYSRFFKMLFQIAFSMDYRLAPEHVFPAALDDCEQMVLHVLQHGCLEYGINKSRVVLMGDSAGGGLIASLTYRLRNRQDIMQPKLQVLIYPLVQIHNLRTPSYEYFYRVMSGTGFVDPRLIAQYYLMYAGVDDDMNEEMTRQALDNEHMSKQTRYTVQRYVDLRLIPRSLRYGRNITAWKQKYSEETSRRLLPLLLNPEFSPIVQPDLSRVPPALVVTMEHDILRDEGILYARRLLKAGVPTTWKHFSTGFHAMLNFHAILPSSERVVTYISDWTRDHI</sequence>
<reference evidence="7" key="1">
    <citation type="submission" date="2017-02" db="UniProtKB">
        <authorList>
            <consortium name="WormBaseParasite"/>
        </authorList>
    </citation>
    <scope>IDENTIFICATION</scope>
</reference>
<keyword evidence="2" id="KW-0378">Hydrolase</keyword>
<comment type="similarity">
    <text evidence="1">Belongs to the 'GDXG' lipolytic enzyme family.</text>
</comment>
<dbReference type="PIRSF" id="PIRSF037251">
    <property type="entry name" value="Arylacetamide_deacetylase"/>
    <property type="match status" value="1"/>
</dbReference>
<feature type="active site" evidence="3">
    <location>
        <position position="340"/>
    </location>
</feature>
<evidence type="ECO:0000313" key="6">
    <source>
        <dbReference type="Proteomes" id="UP000274131"/>
    </source>
</evidence>
<dbReference type="EMBL" id="UXUI01011356">
    <property type="protein sequence ID" value="VDD96177.1"/>
    <property type="molecule type" value="Genomic_DNA"/>
</dbReference>
<evidence type="ECO:0000256" key="2">
    <source>
        <dbReference type="ARBA" id="ARBA00022801"/>
    </source>
</evidence>
<name>A0A0N4VL82_ENTVE</name>
<dbReference type="Gene3D" id="3.40.50.1820">
    <property type="entry name" value="alpha/beta hydrolase"/>
    <property type="match status" value="1"/>
</dbReference>
<dbReference type="InterPro" id="IPR050300">
    <property type="entry name" value="GDXG_lipolytic_enzyme"/>
</dbReference>
<dbReference type="WBParaSite" id="EVEC_0001164201-mRNA-1">
    <property type="protein sequence ID" value="EVEC_0001164201-mRNA-1"/>
    <property type="gene ID" value="EVEC_0001164201"/>
</dbReference>
<feature type="domain" description="Alpha/beta hydrolase fold-3" evidence="4">
    <location>
        <begin position="95"/>
        <end position="270"/>
    </location>
</feature>
<feature type="active site" evidence="3">
    <location>
        <position position="310"/>
    </location>
</feature>
<accession>A0A0N4VL82</accession>
<reference evidence="5 6" key="2">
    <citation type="submission" date="2018-10" db="EMBL/GenBank/DDBJ databases">
        <authorList>
            <consortium name="Pathogen Informatics"/>
        </authorList>
    </citation>
    <scope>NUCLEOTIDE SEQUENCE [LARGE SCALE GENOMIC DNA]</scope>
</reference>
<evidence type="ECO:0000313" key="5">
    <source>
        <dbReference type="EMBL" id="VDD96177.1"/>
    </source>
</evidence>
<dbReference type="AlphaFoldDB" id="A0A0N4VL82"/>
<gene>
    <name evidence="5" type="ORF">EVEC_LOCUS10928</name>
</gene>
<dbReference type="STRING" id="51028.A0A0N4VL82"/>
<evidence type="ECO:0000313" key="7">
    <source>
        <dbReference type="WBParaSite" id="EVEC_0001164201-mRNA-1"/>
    </source>
</evidence>
<evidence type="ECO:0000259" key="4">
    <source>
        <dbReference type="Pfam" id="PF07859"/>
    </source>
</evidence>
<dbReference type="ESTHER" id="entve-a0a0n4vl82">
    <property type="family name" value="Arylacetamide_deacetylase"/>
</dbReference>
<evidence type="ECO:0000256" key="1">
    <source>
        <dbReference type="ARBA" id="ARBA00010515"/>
    </source>
</evidence>
<proteinExistence type="inferred from homology"/>
<dbReference type="InterPro" id="IPR029058">
    <property type="entry name" value="AB_hydrolase_fold"/>
</dbReference>
<dbReference type="GO" id="GO:0052689">
    <property type="term" value="F:carboxylic ester hydrolase activity"/>
    <property type="evidence" value="ECO:0007669"/>
    <property type="project" value="InterPro"/>
</dbReference>
<organism evidence="7">
    <name type="scientific">Enterobius vermicularis</name>
    <name type="common">Human pinworm</name>
    <dbReference type="NCBI Taxonomy" id="51028"/>
    <lineage>
        <taxon>Eukaryota</taxon>
        <taxon>Metazoa</taxon>
        <taxon>Ecdysozoa</taxon>
        <taxon>Nematoda</taxon>
        <taxon>Chromadorea</taxon>
        <taxon>Rhabditida</taxon>
        <taxon>Spirurina</taxon>
        <taxon>Oxyuridomorpha</taxon>
        <taxon>Oxyuroidea</taxon>
        <taxon>Oxyuridae</taxon>
        <taxon>Enterobius</taxon>
    </lineage>
</organism>
<dbReference type="InterPro" id="IPR013094">
    <property type="entry name" value="AB_hydrolase_3"/>
</dbReference>
<dbReference type="Pfam" id="PF07859">
    <property type="entry name" value="Abhydrolase_3"/>
    <property type="match status" value="2"/>
</dbReference>
<dbReference type="PANTHER" id="PTHR48081">
    <property type="entry name" value="AB HYDROLASE SUPERFAMILY PROTEIN C4A8.06C"/>
    <property type="match status" value="1"/>
</dbReference>